<dbReference type="Proteomes" id="UP001237448">
    <property type="component" value="Unassembled WGS sequence"/>
</dbReference>
<dbReference type="EMBL" id="JAUSVK010000001">
    <property type="protein sequence ID" value="MDQ0393651.1"/>
    <property type="molecule type" value="Genomic_DNA"/>
</dbReference>
<dbReference type="PANTHER" id="PTHR47572:SF4">
    <property type="entry name" value="LACTONASE DRP35"/>
    <property type="match status" value="1"/>
</dbReference>
<dbReference type="Gene3D" id="2.120.10.30">
    <property type="entry name" value="TolB, C-terminal domain"/>
    <property type="match status" value="1"/>
</dbReference>
<reference evidence="3 4" key="1">
    <citation type="submission" date="2023-07" db="EMBL/GenBank/DDBJ databases">
        <title>Genomic Encyclopedia of Type Strains, Phase IV (KMG-IV): sequencing the most valuable type-strain genomes for metagenomic binning, comparative biology and taxonomic classification.</title>
        <authorList>
            <person name="Goeker M."/>
        </authorList>
    </citation>
    <scope>NUCLEOTIDE SEQUENCE [LARGE SCALE GENOMIC DNA]</scope>
    <source>
        <strain evidence="3 4">DSM 5896</strain>
    </source>
</reference>
<dbReference type="RefSeq" id="WP_307429285.1">
    <property type="nucleotide sequence ID" value="NZ_JAUSVK010000001.1"/>
</dbReference>
<accession>A0ABU0FGJ4</accession>
<dbReference type="Pfam" id="PF08450">
    <property type="entry name" value="SGL"/>
    <property type="match status" value="1"/>
</dbReference>
<protein>
    <submittedName>
        <fullName evidence="3">Gluconolactonase</fullName>
        <ecNumber evidence="3">3.1.1.17</ecNumber>
    </submittedName>
</protein>
<dbReference type="InterPro" id="IPR051262">
    <property type="entry name" value="SMP-30/CGR1_Lactonase"/>
</dbReference>
<proteinExistence type="predicted"/>
<evidence type="ECO:0000256" key="1">
    <source>
        <dbReference type="ARBA" id="ARBA00022801"/>
    </source>
</evidence>
<sequence length="305" mass="33194">MPATPSCFECLDERFRRLFIPTARLDTLFTGCRWAEGPAYFPAARSLVWSDIPNDRMLRLDACNGIVSVFRSPAGHSNGNTVDRSGRLVTCEHGGRRVSRTEFDGSVTTLVDRHDGKRLNSPNDVVVKSDHSIWFTDPTYGIDSDYEGHLAASEQAGNHVYRLDPAGGLRLVADDFVQPNGLAFSPDESLLYIVDTGRSHRPDGPAHIRKFTVSDGGTLRGGGIFADCQAGFFDGLRVDTSGRIWTSAGDGVHCYDPDGTLIGKILVPEVVANVCFGGQKRNYLYICGTTSLYGVRLPVNGAATF</sequence>
<dbReference type="GO" id="GO:0004341">
    <property type="term" value="F:gluconolactonase activity"/>
    <property type="evidence" value="ECO:0007669"/>
    <property type="project" value="UniProtKB-EC"/>
</dbReference>
<gene>
    <name evidence="3" type="ORF">J3R73_003443</name>
</gene>
<evidence type="ECO:0000313" key="4">
    <source>
        <dbReference type="Proteomes" id="UP001237448"/>
    </source>
</evidence>
<dbReference type="PANTHER" id="PTHR47572">
    <property type="entry name" value="LIPOPROTEIN-RELATED"/>
    <property type="match status" value="1"/>
</dbReference>
<keyword evidence="1 3" id="KW-0378">Hydrolase</keyword>
<feature type="domain" description="SMP-30/Gluconolactonase/LRE-like region" evidence="2">
    <location>
        <begin position="34"/>
        <end position="287"/>
    </location>
</feature>
<dbReference type="InterPro" id="IPR005511">
    <property type="entry name" value="SMP-30"/>
</dbReference>
<dbReference type="PRINTS" id="PR01790">
    <property type="entry name" value="SMP30FAMILY"/>
</dbReference>
<evidence type="ECO:0000259" key="2">
    <source>
        <dbReference type="Pfam" id="PF08450"/>
    </source>
</evidence>
<evidence type="ECO:0000313" key="3">
    <source>
        <dbReference type="EMBL" id="MDQ0393651.1"/>
    </source>
</evidence>
<keyword evidence="4" id="KW-1185">Reference proteome</keyword>
<dbReference type="SUPFAM" id="SSF63829">
    <property type="entry name" value="Calcium-dependent phosphotriesterase"/>
    <property type="match status" value="1"/>
</dbReference>
<dbReference type="EC" id="3.1.1.17" evidence="3"/>
<dbReference type="InterPro" id="IPR011042">
    <property type="entry name" value="6-blade_b-propeller_TolB-like"/>
</dbReference>
<comment type="caution">
    <text evidence="3">The sequence shown here is derived from an EMBL/GenBank/DDBJ whole genome shotgun (WGS) entry which is preliminary data.</text>
</comment>
<name>A0ABU0FGJ4_9HYPH</name>
<organism evidence="3 4">
    <name type="scientific">Labrys monachus</name>
    <dbReference type="NCBI Taxonomy" id="217067"/>
    <lineage>
        <taxon>Bacteria</taxon>
        <taxon>Pseudomonadati</taxon>
        <taxon>Pseudomonadota</taxon>
        <taxon>Alphaproteobacteria</taxon>
        <taxon>Hyphomicrobiales</taxon>
        <taxon>Xanthobacteraceae</taxon>
        <taxon>Labrys</taxon>
    </lineage>
</organism>
<dbReference type="InterPro" id="IPR013658">
    <property type="entry name" value="SGL"/>
</dbReference>